<organism evidence="2 3">
    <name type="scientific">Turnera subulata</name>
    <dbReference type="NCBI Taxonomy" id="218843"/>
    <lineage>
        <taxon>Eukaryota</taxon>
        <taxon>Viridiplantae</taxon>
        <taxon>Streptophyta</taxon>
        <taxon>Embryophyta</taxon>
        <taxon>Tracheophyta</taxon>
        <taxon>Spermatophyta</taxon>
        <taxon>Magnoliopsida</taxon>
        <taxon>eudicotyledons</taxon>
        <taxon>Gunneridae</taxon>
        <taxon>Pentapetalae</taxon>
        <taxon>rosids</taxon>
        <taxon>fabids</taxon>
        <taxon>Malpighiales</taxon>
        <taxon>Passifloraceae</taxon>
        <taxon>Turnera</taxon>
    </lineage>
</organism>
<proteinExistence type="predicted"/>
<evidence type="ECO:0000256" key="1">
    <source>
        <dbReference type="SAM" id="MobiDB-lite"/>
    </source>
</evidence>
<dbReference type="Proteomes" id="UP001141552">
    <property type="component" value="Unassembled WGS sequence"/>
</dbReference>
<dbReference type="AlphaFoldDB" id="A0A9Q0GCX6"/>
<feature type="non-terminal residue" evidence="2">
    <location>
        <position position="1"/>
    </location>
</feature>
<protein>
    <submittedName>
        <fullName evidence="2">Uncharacterized protein</fullName>
    </submittedName>
</protein>
<feature type="compositionally biased region" description="Basic and acidic residues" evidence="1">
    <location>
        <begin position="91"/>
        <end position="112"/>
    </location>
</feature>
<reference evidence="2" key="2">
    <citation type="journal article" date="2023" name="Plants (Basel)">
        <title>Annotation of the Turnera subulata (Passifloraceae) Draft Genome Reveals the S-Locus Evolved after the Divergence of Turneroideae from Passifloroideae in a Stepwise Manner.</title>
        <authorList>
            <person name="Henning P.M."/>
            <person name="Roalson E.H."/>
            <person name="Mir W."/>
            <person name="McCubbin A.G."/>
            <person name="Shore J.S."/>
        </authorList>
    </citation>
    <scope>NUCLEOTIDE SEQUENCE</scope>
    <source>
        <strain evidence="2">F60SS</strain>
    </source>
</reference>
<accession>A0A9Q0GCX6</accession>
<evidence type="ECO:0000313" key="3">
    <source>
        <dbReference type="Proteomes" id="UP001141552"/>
    </source>
</evidence>
<feature type="region of interest" description="Disordered" evidence="1">
    <location>
        <begin position="28"/>
        <end position="58"/>
    </location>
</feature>
<keyword evidence="3" id="KW-1185">Reference proteome</keyword>
<dbReference type="OrthoDB" id="10267305at2759"/>
<sequence>TSDTQSHQIAARKEKHLEIFRAALDLISSEQNEQGTEAGDEELSNNRRSESNEVGKWSEKPEYAFLERDYSRKKLEEDVKLGKHDKRKSNKASESKKKVEELDMPRKEESKKRLQCLDTIKY</sequence>
<feature type="compositionally biased region" description="Basic and acidic residues" evidence="1">
    <location>
        <begin position="44"/>
        <end position="58"/>
    </location>
</feature>
<reference evidence="2" key="1">
    <citation type="submission" date="2022-02" db="EMBL/GenBank/DDBJ databases">
        <authorList>
            <person name="Henning P.M."/>
            <person name="McCubbin A.G."/>
            <person name="Shore J.S."/>
        </authorList>
    </citation>
    <scope>NUCLEOTIDE SEQUENCE</scope>
    <source>
        <strain evidence="2">F60SS</strain>
        <tissue evidence="2">Leaves</tissue>
    </source>
</reference>
<gene>
    <name evidence="2" type="ORF">Tsubulata_046521</name>
</gene>
<dbReference type="EMBL" id="JAKUCV010001170">
    <property type="protein sequence ID" value="KAJ4847406.1"/>
    <property type="molecule type" value="Genomic_DNA"/>
</dbReference>
<feature type="region of interest" description="Disordered" evidence="1">
    <location>
        <begin position="76"/>
        <end position="122"/>
    </location>
</feature>
<comment type="caution">
    <text evidence="2">The sequence shown here is derived from an EMBL/GenBank/DDBJ whole genome shotgun (WGS) entry which is preliminary data.</text>
</comment>
<name>A0A9Q0GCX6_9ROSI</name>
<evidence type="ECO:0000313" key="2">
    <source>
        <dbReference type="EMBL" id="KAJ4847406.1"/>
    </source>
</evidence>